<organism evidence="2 3">
    <name type="scientific">Actinacidiphila alni</name>
    <dbReference type="NCBI Taxonomy" id="380248"/>
    <lineage>
        <taxon>Bacteria</taxon>
        <taxon>Bacillati</taxon>
        <taxon>Actinomycetota</taxon>
        <taxon>Actinomycetes</taxon>
        <taxon>Kitasatosporales</taxon>
        <taxon>Streptomycetaceae</taxon>
        <taxon>Actinacidiphila</taxon>
    </lineage>
</organism>
<reference evidence="2 3" key="1">
    <citation type="submission" date="2016-10" db="EMBL/GenBank/DDBJ databases">
        <authorList>
            <person name="de Groot N.N."/>
        </authorList>
    </citation>
    <scope>NUCLEOTIDE SEQUENCE [LARGE SCALE GENOMIC DNA]</scope>
    <source>
        <strain evidence="2 3">CGMCC 4.3510</strain>
    </source>
</reference>
<evidence type="ECO:0000256" key="1">
    <source>
        <dbReference type="SAM" id="MobiDB-lite"/>
    </source>
</evidence>
<keyword evidence="3" id="KW-1185">Reference proteome</keyword>
<feature type="compositionally biased region" description="Low complexity" evidence="1">
    <location>
        <begin position="265"/>
        <end position="274"/>
    </location>
</feature>
<feature type="compositionally biased region" description="Basic and acidic residues" evidence="1">
    <location>
        <begin position="115"/>
        <end position="126"/>
    </location>
</feature>
<feature type="compositionally biased region" description="Low complexity" evidence="1">
    <location>
        <begin position="210"/>
        <end position="222"/>
    </location>
</feature>
<feature type="compositionally biased region" description="Basic residues" evidence="1">
    <location>
        <begin position="153"/>
        <end position="170"/>
    </location>
</feature>
<gene>
    <name evidence="2" type="ORF">SAMN05216251_1452</name>
</gene>
<protein>
    <submittedName>
        <fullName evidence="2">Uncharacterized protein</fullName>
    </submittedName>
</protein>
<dbReference type="EMBL" id="FONG01000045">
    <property type="protein sequence ID" value="SFF95217.1"/>
    <property type="molecule type" value="Genomic_DNA"/>
</dbReference>
<accession>A0A1I2N0J5</accession>
<name>A0A1I2N0J5_9ACTN</name>
<feature type="compositionally biased region" description="Low complexity" evidence="1">
    <location>
        <begin position="293"/>
        <end position="302"/>
    </location>
</feature>
<feature type="compositionally biased region" description="Basic residues" evidence="1">
    <location>
        <begin position="15"/>
        <end position="27"/>
    </location>
</feature>
<sequence>MLNPSLMVVLPGAGGRKRTARAAHHRAPVPGAGTDSPHAAGRVHNAARRYRTTGSETDRTRNPAAVLRHRGQYRHITSSRISPRGSGGAQHHTGHQSSRQESRAHVRHLPPPPNEPRRTSPSDRHRPAPATAGKGHTPTTRNRQPAGRSLQVRARRAGKARTTARRRTAHRTADGRRSADSTQAPSPNTSDQRHRPCTANPPYPDHRNQANPTPSPAAAAPPRRTKTFQPAATAYPGGTTPFRRAPDGTPSAAITGPEPRRRGTVSRSSGSRTPRAGRRRDRRGVPARGRRWSPGCPGRSRCGSGGCRGAR</sequence>
<feature type="region of interest" description="Disordered" evidence="1">
    <location>
        <begin position="13"/>
        <end position="311"/>
    </location>
</feature>
<proteinExistence type="predicted"/>
<dbReference type="Proteomes" id="UP000199323">
    <property type="component" value="Unassembled WGS sequence"/>
</dbReference>
<evidence type="ECO:0000313" key="3">
    <source>
        <dbReference type="Proteomes" id="UP000199323"/>
    </source>
</evidence>
<feature type="compositionally biased region" description="Polar residues" evidence="1">
    <location>
        <begin position="180"/>
        <end position="190"/>
    </location>
</feature>
<evidence type="ECO:0000313" key="2">
    <source>
        <dbReference type="EMBL" id="SFF95217.1"/>
    </source>
</evidence>
<dbReference type="AlphaFoldDB" id="A0A1I2N0J5"/>